<dbReference type="Proteomes" id="UP000637074">
    <property type="component" value="Unassembled WGS sequence"/>
</dbReference>
<evidence type="ECO:0000259" key="1">
    <source>
        <dbReference type="Pfam" id="PF09860"/>
    </source>
</evidence>
<sequence length="97" mass="11653">MVDDRYAITVAEKEKVLATYFKKGLEGPLNSFPSKEKRKIIVLQYILTRFELNRMYSEKEINEILKSIHSDFATIRRYLIDYGFMERSKDCTKYWVK</sequence>
<feature type="domain" description="DUF2087" evidence="1">
    <location>
        <begin position="29"/>
        <end position="96"/>
    </location>
</feature>
<dbReference type="Pfam" id="PF09860">
    <property type="entry name" value="DUF2087"/>
    <property type="match status" value="1"/>
</dbReference>
<evidence type="ECO:0000313" key="3">
    <source>
        <dbReference type="Proteomes" id="UP000637074"/>
    </source>
</evidence>
<name>A0ABQ3NAS8_9BACI</name>
<gene>
    <name evidence="2" type="ORF">AM1BK_39190</name>
</gene>
<protein>
    <recommendedName>
        <fullName evidence="1">DUF2087 domain-containing protein</fullName>
    </recommendedName>
</protein>
<dbReference type="InterPro" id="IPR018656">
    <property type="entry name" value="DUF2087"/>
</dbReference>
<dbReference type="RefSeq" id="WP_223282819.1">
    <property type="nucleotide sequence ID" value="NZ_BNDS01000021.1"/>
</dbReference>
<evidence type="ECO:0000313" key="2">
    <source>
        <dbReference type="EMBL" id="GHI00377.1"/>
    </source>
</evidence>
<dbReference type="EMBL" id="BNDS01000021">
    <property type="protein sequence ID" value="GHI00377.1"/>
    <property type="molecule type" value="Genomic_DNA"/>
</dbReference>
<keyword evidence="3" id="KW-1185">Reference proteome</keyword>
<accession>A0ABQ3NAS8</accession>
<proteinExistence type="predicted"/>
<organism evidence="2 3">
    <name type="scientific">Neobacillus kokaensis</name>
    <dbReference type="NCBI Taxonomy" id="2759023"/>
    <lineage>
        <taxon>Bacteria</taxon>
        <taxon>Bacillati</taxon>
        <taxon>Bacillota</taxon>
        <taxon>Bacilli</taxon>
        <taxon>Bacillales</taxon>
        <taxon>Bacillaceae</taxon>
        <taxon>Neobacillus</taxon>
    </lineage>
</organism>
<comment type="caution">
    <text evidence="2">The sequence shown here is derived from an EMBL/GenBank/DDBJ whole genome shotgun (WGS) entry which is preliminary data.</text>
</comment>
<reference evidence="2 3" key="1">
    <citation type="journal article" date="2022" name="Int. J. Syst. Evol. Microbiol.">
        <title>Neobacillus kokaensis sp. nov., isolated from soil.</title>
        <authorList>
            <person name="Yuki K."/>
            <person name="Matsubara H."/>
            <person name="Yamaguchi S."/>
        </authorList>
    </citation>
    <scope>NUCLEOTIDE SEQUENCE [LARGE SCALE GENOMIC DNA]</scope>
    <source>
        <strain evidence="2 3">LOB 377</strain>
    </source>
</reference>